<dbReference type="SUPFAM" id="SSF51735">
    <property type="entry name" value="NAD(P)-binding Rossmann-fold domains"/>
    <property type="match status" value="1"/>
</dbReference>
<protein>
    <recommendedName>
        <fullName evidence="1">3-hydroxyisobutyrate dehydrogenase-like NAD-binding domain-containing protein</fullName>
    </recommendedName>
</protein>
<evidence type="ECO:0000313" key="2">
    <source>
        <dbReference type="EMBL" id="SVE19717.1"/>
    </source>
</evidence>
<dbReference type="SUPFAM" id="SSF48179">
    <property type="entry name" value="6-phosphogluconate dehydrogenase C-terminal domain-like"/>
    <property type="match status" value="1"/>
</dbReference>
<sequence>KMTTTNGRVARRVADRVAAAGGICLDIAILNFPDDVSSGKMHAMVGASEADFEAWAPTLGDLGPKILRVGDVGTASIAENAMIQIMMFHVVTFAYGLAVFERANLPLDVLMEATRENPLFQIPLGDYFRDRMTKREFTPPLYRLLKHTNDMQLTLDDMEDLGITTDGIRALRQLFVKATEQGLNENDYSAIYEIICPPKV</sequence>
<evidence type="ECO:0000259" key="1">
    <source>
        <dbReference type="Pfam" id="PF14833"/>
    </source>
</evidence>
<dbReference type="GO" id="GO:0051287">
    <property type="term" value="F:NAD binding"/>
    <property type="evidence" value="ECO:0007669"/>
    <property type="project" value="InterPro"/>
</dbReference>
<dbReference type="EMBL" id="UINC01200710">
    <property type="protein sequence ID" value="SVE19717.1"/>
    <property type="molecule type" value="Genomic_DNA"/>
</dbReference>
<dbReference type="InterPro" id="IPR008927">
    <property type="entry name" value="6-PGluconate_DH-like_C_sf"/>
</dbReference>
<dbReference type="InterPro" id="IPR036291">
    <property type="entry name" value="NAD(P)-bd_dom_sf"/>
</dbReference>
<organism evidence="2">
    <name type="scientific">marine metagenome</name>
    <dbReference type="NCBI Taxonomy" id="408172"/>
    <lineage>
        <taxon>unclassified sequences</taxon>
        <taxon>metagenomes</taxon>
        <taxon>ecological metagenomes</taxon>
    </lineage>
</organism>
<feature type="non-terminal residue" evidence="2">
    <location>
        <position position="1"/>
    </location>
</feature>
<feature type="domain" description="3-hydroxyisobutyrate dehydrogenase-like NAD-binding" evidence="1">
    <location>
        <begin position="85"/>
        <end position="194"/>
    </location>
</feature>
<name>A0A383BHV0_9ZZZZ</name>
<dbReference type="Gene3D" id="3.40.50.720">
    <property type="entry name" value="NAD(P)-binding Rossmann-like Domain"/>
    <property type="match status" value="1"/>
</dbReference>
<dbReference type="Pfam" id="PF14833">
    <property type="entry name" value="NAD_binding_11"/>
    <property type="match status" value="1"/>
</dbReference>
<dbReference type="PANTHER" id="PTHR43580">
    <property type="entry name" value="OXIDOREDUCTASE GLYR1-RELATED"/>
    <property type="match status" value="1"/>
</dbReference>
<reference evidence="2" key="1">
    <citation type="submission" date="2018-05" db="EMBL/GenBank/DDBJ databases">
        <authorList>
            <person name="Lanie J.A."/>
            <person name="Ng W.-L."/>
            <person name="Kazmierczak K.M."/>
            <person name="Andrzejewski T.M."/>
            <person name="Davidsen T.M."/>
            <person name="Wayne K.J."/>
            <person name="Tettelin H."/>
            <person name="Glass J.I."/>
            <person name="Rusch D."/>
            <person name="Podicherti R."/>
            <person name="Tsui H.-C.T."/>
            <person name="Winkler M.E."/>
        </authorList>
    </citation>
    <scope>NUCLEOTIDE SEQUENCE</scope>
</reference>
<dbReference type="AlphaFoldDB" id="A0A383BHV0"/>
<proteinExistence type="predicted"/>
<dbReference type="InterPro" id="IPR051265">
    <property type="entry name" value="HIBADH-related_NP60_sf"/>
</dbReference>
<gene>
    <name evidence="2" type="ORF">METZ01_LOCUS472571</name>
</gene>
<dbReference type="InterPro" id="IPR013328">
    <property type="entry name" value="6PGD_dom2"/>
</dbReference>
<dbReference type="Gene3D" id="1.10.1040.10">
    <property type="entry name" value="N-(1-d-carboxylethyl)-l-norvaline Dehydrogenase, domain 2"/>
    <property type="match status" value="1"/>
</dbReference>
<accession>A0A383BHV0</accession>
<dbReference type="InterPro" id="IPR029154">
    <property type="entry name" value="HIBADH-like_NADP-bd"/>
</dbReference>
<dbReference type="PANTHER" id="PTHR43580:SF2">
    <property type="entry name" value="CYTOKINE-LIKE NUCLEAR FACTOR N-PAC"/>
    <property type="match status" value="1"/>
</dbReference>